<dbReference type="SUPFAM" id="SSF52440">
    <property type="entry name" value="PreATP-grasp domain"/>
    <property type="match status" value="1"/>
</dbReference>
<dbReference type="Proteomes" id="UP001597267">
    <property type="component" value="Unassembled WGS sequence"/>
</dbReference>
<dbReference type="RefSeq" id="WP_125715376.1">
    <property type="nucleotide sequence ID" value="NZ_JBHTOP010000028.1"/>
</dbReference>
<dbReference type="Gene3D" id="3.40.50.20">
    <property type="match status" value="1"/>
</dbReference>
<organism evidence="10 11">
    <name type="scientific">Agrilactobacillus yilanensis</name>
    <dbReference type="NCBI Taxonomy" id="2485997"/>
    <lineage>
        <taxon>Bacteria</taxon>
        <taxon>Bacillati</taxon>
        <taxon>Bacillota</taxon>
        <taxon>Bacilli</taxon>
        <taxon>Lactobacillales</taxon>
        <taxon>Lactobacillaceae</taxon>
        <taxon>Agrilactobacillus</taxon>
    </lineage>
</organism>
<dbReference type="InterPro" id="IPR011761">
    <property type="entry name" value="ATP-grasp"/>
</dbReference>
<evidence type="ECO:0000256" key="6">
    <source>
        <dbReference type="ARBA" id="ARBA00023211"/>
    </source>
</evidence>
<gene>
    <name evidence="10" type="ORF">ACFQ5M_12705</name>
</gene>
<dbReference type="PANTHER" id="PTHR11609:SF5">
    <property type="entry name" value="PHOSPHORIBOSYLAMINOIMIDAZOLE CARBOXYLASE"/>
    <property type="match status" value="1"/>
</dbReference>
<keyword evidence="11" id="KW-1185">Reference proteome</keyword>
<comment type="caution">
    <text evidence="10">The sequence shown here is derived from an EMBL/GenBank/DDBJ whole genome shotgun (WGS) entry which is preliminary data.</text>
</comment>
<comment type="cofactor">
    <cofactor evidence="2">
        <name>Mg(2+)</name>
        <dbReference type="ChEBI" id="CHEBI:18420"/>
    </cofactor>
</comment>
<proteinExistence type="predicted"/>
<dbReference type="PANTHER" id="PTHR11609">
    <property type="entry name" value="PURINE BIOSYNTHESIS PROTEIN 6/7, PUR6/7"/>
    <property type="match status" value="1"/>
</dbReference>
<reference evidence="11" key="1">
    <citation type="journal article" date="2019" name="Int. J. Syst. Evol. Microbiol.">
        <title>The Global Catalogue of Microorganisms (GCM) 10K type strain sequencing project: providing services to taxonomists for standard genome sequencing and annotation.</title>
        <authorList>
            <consortium name="The Broad Institute Genomics Platform"/>
            <consortium name="The Broad Institute Genome Sequencing Center for Infectious Disease"/>
            <person name="Wu L."/>
            <person name="Ma J."/>
        </authorList>
    </citation>
    <scope>NUCLEOTIDE SEQUENCE [LARGE SCALE GENOMIC DNA]</scope>
    <source>
        <strain evidence="11">CCM 8896</strain>
    </source>
</reference>
<comment type="cofactor">
    <cofactor evidence="1">
        <name>Mn(2+)</name>
        <dbReference type="ChEBI" id="CHEBI:29035"/>
    </cofactor>
</comment>
<dbReference type="InterPro" id="IPR016185">
    <property type="entry name" value="PreATP-grasp_dom_sf"/>
</dbReference>
<evidence type="ECO:0000256" key="4">
    <source>
        <dbReference type="ARBA" id="ARBA00022755"/>
    </source>
</evidence>
<accession>A0ABW4JB79</accession>
<keyword evidence="5 8" id="KW-0067">ATP-binding</keyword>
<keyword evidence="6" id="KW-0464">Manganese</keyword>
<dbReference type="Gene3D" id="3.30.470.20">
    <property type="entry name" value="ATP-grasp fold, B domain"/>
    <property type="match status" value="1"/>
</dbReference>
<comment type="pathway">
    <text evidence="7">Purine metabolism.</text>
</comment>
<evidence type="ECO:0000256" key="3">
    <source>
        <dbReference type="ARBA" id="ARBA00022741"/>
    </source>
</evidence>
<keyword evidence="3 8" id="KW-0547">Nucleotide-binding</keyword>
<evidence type="ECO:0000259" key="9">
    <source>
        <dbReference type="PROSITE" id="PS50975"/>
    </source>
</evidence>
<evidence type="ECO:0000256" key="5">
    <source>
        <dbReference type="ARBA" id="ARBA00022840"/>
    </source>
</evidence>
<dbReference type="InterPro" id="IPR003135">
    <property type="entry name" value="ATP-grasp_carboxylate-amine"/>
</dbReference>
<evidence type="ECO:0000256" key="7">
    <source>
        <dbReference type="ARBA" id="ARBA00025704"/>
    </source>
</evidence>
<dbReference type="SUPFAM" id="SSF56059">
    <property type="entry name" value="Glutathione synthetase ATP-binding domain-like"/>
    <property type="match status" value="1"/>
</dbReference>
<dbReference type="EMBL" id="JBHTOP010000028">
    <property type="protein sequence ID" value="MFD1672954.1"/>
    <property type="molecule type" value="Genomic_DNA"/>
</dbReference>
<sequence length="373" mass="41816">MAFIYPRQTIGIIGGGMKSYALALTAKKMGFSVALMTDRQEPVLNIVDFPTVGDLEATEAVLDFTAGLPLVMFQDENINFQVLEALQNQTFLPQGSDILAITQDRYLEKTFLDDLNVNVAPYTTVVNLDDVRAGLASIGYPAVIKPIQKGLAHNRQEVLYRDEDIAYRTHFLEDTSAILESWVPVSQEFLIMVCKDQDQKIQLLPIIETFYDGHQLIAAMVAPRLATEVQTEIQRVAQRIAETVNYCGLFGVSFLLTATGNLYAQRIFPGTHTAADIYEQTTGVSQYELQLRTLLGWPLPKVTLQTNGALLMMLKIMEEASYTQIKIKPEWQFNYYPAAIANSVAEPIGEIFVTDDDRANLINRINATDLWYL</sequence>
<evidence type="ECO:0000313" key="10">
    <source>
        <dbReference type="EMBL" id="MFD1672954.1"/>
    </source>
</evidence>
<evidence type="ECO:0000313" key="11">
    <source>
        <dbReference type="Proteomes" id="UP001597267"/>
    </source>
</evidence>
<protein>
    <submittedName>
        <fullName evidence="10">ATP-grasp domain-containing protein</fullName>
    </submittedName>
</protein>
<dbReference type="Gene3D" id="3.30.1490.20">
    <property type="entry name" value="ATP-grasp fold, A domain"/>
    <property type="match status" value="1"/>
</dbReference>
<dbReference type="InterPro" id="IPR013815">
    <property type="entry name" value="ATP_grasp_subdomain_1"/>
</dbReference>
<evidence type="ECO:0000256" key="2">
    <source>
        <dbReference type="ARBA" id="ARBA00001946"/>
    </source>
</evidence>
<evidence type="ECO:0000256" key="1">
    <source>
        <dbReference type="ARBA" id="ARBA00001936"/>
    </source>
</evidence>
<dbReference type="PROSITE" id="PS50975">
    <property type="entry name" value="ATP_GRASP"/>
    <property type="match status" value="1"/>
</dbReference>
<feature type="domain" description="ATP-grasp" evidence="9">
    <location>
        <begin position="109"/>
        <end position="295"/>
    </location>
</feature>
<name>A0ABW4JB79_9LACO</name>
<keyword evidence="4" id="KW-0658">Purine biosynthesis</keyword>
<dbReference type="Pfam" id="PF02222">
    <property type="entry name" value="ATP-grasp"/>
    <property type="match status" value="1"/>
</dbReference>
<dbReference type="Pfam" id="PF22660">
    <property type="entry name" value="RS_preATP-grasp-like"/>
    <property type="match status" value="1"/>
</dbReference>
<evidence type="ECO:0000256" key="8">
    <source>
        <dbReference type="PROSITE-ProRule" id="PRU00409"/>
    </source>
</evidence>
<dbReference type="InterPro" id="IPR054350">
    <property type="entry name" value="PurT/PurK_preATP-grasp"/>
</dbReference>